<dbReference type="EMBL" id="FNNH01000052">
    <property type="protein sequence ID" value="SDX04734.1"/>
    <property type="molecule type" value="Genomic_DNA"/>
</dbReference>
<evidence type="ECO:0000313" key="1">
    <source>
        <dbReference type="EMBL" id="SDX04734.1"/>
    </source>
</evidence>
<protein>
    <submittedName>
        <fullName evidence="1">Uncharacterized protein</fullName>
    </submittedName>
</protein>
<proteinExistence type="predicted"/>
<evidence type="ECO:0000313" key="2">
    <source>
        <dbReference type="Proteomes" id="UP000183454"/>
    </source>
</evidence>
<dbReference type="AlphaFoldDB" id="A0A1H2YJC9"/>
<gene>
    <name evidence="1" type="ORF">SAMN05421882_105211</name>
</gene>
<reference evidence="1 2" key="1">
    <citation type="submission" date="2016-10" db="EMBL/GenBank/DDBJ databases">
        <authorList>
            <person name="de Groot N.N."/>
        </authorList>
    </citation>
    <scope>NUCLEOTIDE SEQUENCE [LARGE SCALE GENOMIC DNA]</scope>
    <source>
        <strain evidence="1 2">Nm110</strain>
    </source>
</reference>
<sequence length="40" mass="4552">MAFQSLSYKKRLIVVDLTESVTINKADAGFRASILYLLYL</sequence>
<organism evidence="1 2">
    <name type="scientific">Nitrosomonas communis</name>
    <dbReference type="NCBI Taxonomy" id="44574"/>
    <lineage>
        <taxon>Bacteria</taxon>
        <taxon>Pseudomonadati</taxon>
        <taxon>Pseudomonadota</taxon>
        <taxon>Betaproteobacteria</taxon>
        <taxon>Nitrosomonadales</taxon>
        <taxon>Nitrosomonadaceae</taxon>
        <taxon>Nitrosomonas</taxon>
    </lineage>
</organism>
<name>A0A1H2YJC9_9PROT</name>
<accession>A0A1H2YJC9</accession>
<dbReference type="Proteomes" id="UP000183454">
    <property type="component" value="Unassembled WGS sequence"/>
</dbReference>